<evidence type="ECO:0000256" key="1">
    <source>
        <dbReference type="SAM" id="MobiDB-lite"/>
    </source>
</evidence>
<keyword evidence="3" id="KW-1185">Reference proteome</keyword>
<feature type="region of interest" description="Disordered" evidence="1">
    <location>
        <begin position="237"/>
        <end position="328"/>
    </location>
</feature>
<organism evidence="2 3">
    <name type="scientific">Quillaja saponaria</name>
    <name type="common">Soap bark tree</name>
    <dbReference type="NCBI Taxonomy" id="32244"/>
    <lineage>
        <taxon>Eukaryota</taxon>
        <taxon>Viridiplantae</taxon>
        <taxon>Streptophyta</taxon>
        <taxon>Embryophyta</taxon>
        <taxon>Tracheophyta</taxon>
        <taxon>Spermatophyta</taxon>
        <taxon>Magnoliopsida</taxon>
        <taxon>eudicotyledons</taxon>
        <taxon>Gunneridae</taxon>
        <taxon>Pentapetalae</taxon>
        <taxon>rosids</taxon>
        <taxon>fabids</taxon>
        <taxon>Fabales</taxon>
        <taxon>Quillajaceae</taxon>
        <taxon>Quillaja</taxon>
    </lineage>
</organism>
<name>A0AAD7P3L3_QUISA</name>
<dbReference type="EMBL" id="JARAOO010000404">
    <property type="protein sequence ID" value="KAJ7941143.1"/>
    <property type="molecule type" value="Genomic_DNA"/>
</dbReference>
<dbReference type="PANTHER" id="PTHR33047:SF8">
    <property type="entry name" value="REGULATOR OF RDNA TRANSCRIPTION PROTEIN 15"/>
    <property type="match status" value="1"/>
</dbReference>
<reference evidence="2" key="1">
    <citation type="journal article" date="2023" name="Science">
        <title>Elucidation of the pathway for biosynthesis of saponin adjuvants from the soapbark tree.</title>
        <authorList>
            <person name="Reed J."/>
            <person name="Orme A."/>
            <person name="El-Demerdash A."/>
            <person name="Owen C."/>
            <person name="Martin L.B.B."/>
            <person name="Misra R.C."/>
            <person name="Kikuchi S."/>
            <person name="Rejzek M."/>
            <person name="Martin A.C."/>
            <person name="Harkess A."/>
            <person name="Leebens-Mack J."/>
            <person name="Louveau T."/>
            <person name="Stephenson M.J."/>
            <person name="Osbourn A."/>
        </authorList>
    </citation>
    <scope>NUCLEOTIDE SEQUENCE</scope>
    <source>
        <strain evidence="2">S10</strain>
    </source>
</reference>
<sequence length="408" mass="43377">MLPACCHGAASVQDIIQPRCCKGACRCHDMLPLPLTFVSACCHSVLVRLLPTATDMCQGSASALNMFARCCRVSVSQCVEVLSRLLLVPMPCLSSCCQAAASAMNAASVAVGAHDMLPRATSAHGMLPACFHGAVGAHDTTPTCCQHRASGRADIEGSKSNVAMNAWLPQASYPCGNFSDTSSFKFRRSKGSIGHAFTVRIRTENQNQTSFYPFVPHEISVLVELILGHLRYLLTDVPPQPNSPPDNVFRPDRPETGLGSKKRGDAPPPIHGISKITDPEGPVPSPSPGRHAATRSRRGSSSSSPPTADGFGTGTPVPSPQSQSFSRGYGSILPTSLAYIVPSTRGCSPWRPDAVMSTTGRGRHSVLRIFKGRRGRIGHRATCGALPAAGPYLRLNRFQGGQAVKQKR</sequence>
<gene>
    <name evidence="2" type="ORF">O6P43_035805</name>
</gene>
<dbReference type="AlphaFoldDB" id="A0AAD7P3L3"/>
<proteinExistence type="predicted"/>
<dbReference type="Proteomes" id="UP001163823">
    <property type="component" value="Unassembled WGS sequence"/>
</dbReference>
<protein>
    <submittedName>
        <fullName evidence="2">Regulator of rDNA transcription protein 15</fullName>
    </submittedName>
</protein>
<dbReference type="InterPro" id="IPR052997">
    <property type="entry name" value="RRT15-like"/>
</dbReference>
<comment type="caution">
    <text evidence="2">The sequence shown here is derived from an EMBL/GenBank/DDBJ whole genome shotgun (WGS) entry which is preliminary data.</text>
</comment>
<dbReference type="PANTHER" id="PTHR33047">
    <property type="entry name" value="PROTEIN TAR1"/>
    <property type="match status" value="1"/>
</dbReference>
<accession>A0AAD7P3L3</accession>
<dbReference type="KEGG" id="qsa:O6P43_035805"/>
<evidence type="ECO:0000313" key="2">
    <source>
        <dbReference type="EMBL" id="KAJ7941143.1"/>
    </source>
</evidence>
<evidence type="ECO:0000313" key="3">
    <source>
        <dbReference type="Proteomes" id="UP001163823"/>
    </source>
</evidence>